<dbReference type="EC" id="3.1.-.-" evidence="3"/>
<dbReference type="InterPro" id="IPR038763">
    <property type="entry name" value="DHH_sf"/>
</dbReference>
<feature type="domain" description="DHHA1" evidence="2">
    <location>
        <begin position="234"/>
        <end position="317"/>
    </location>
</feature>
<dbReference type="AlphaFoldDB" id="A0A645C3A6"/>
<evidence type="ECO:0000313" key="3">
    <source>
        <dbReference type="EMBL" id="MPM72025.1"/>
    </source>
</evidence>
<protein>
    <submittedName>
        <fullName evidence="3">Bifunctional oligoribonuclease and PAP phosphatase NrnA</fullName>
        <ecNumber evidence="3">3.1.-.-</ecNumber>
    </submittedName>
</protein>
<proteinExistence type="predicted"/>
<sequence>MIKVDENKAAHLLLEHDDILILSHAHPDGDTLGCGFGLLRTLLKIGKRAQLLCSDVIPKKFDYMSEGLKAPVVSDPAFIVSVDVADIKLLGSHFETEYKDKINLAIDHHGSNKMQADYLLLDAAAAATCEILFNIINNMQVSIDEKIADCLFTGLSTDTGCFRYYNVTARTHKIAAEMLEKGARAGFINQLMFETKTATYVALEKLAMDTMERYFDDRCEMIAVTQEMFEISGSDESECDPLAPKTKQVEGVLIGVVLREKEDGSFKVSVRTNDPMNAAEICGLLGGGGHKNAAGCQLDGPLEEAKTTILKVIGEYIDDRADLLRQAE</sequence>
<dbReference type="InterPro" id="IPR051319">
    <property type="entry name" value="Oligoribo/pAp-PDE_c-di-AMP_PDE"/>
</dbReference>
<dbReference type="PANTHER" id="PTHR47618">
    <property type="entry name" value="BIFUNCTIONAL OLIGORIBONUCLEASE AND PAP PHOSPHATASE NRNA"/>
    <property type="match status" value="1"/>
</dbReference>
<organism evidence="3">
    <name type="scientific">bioreactor metagenome</name>
    <dbReference type="NCBI Taxonomy" id="1076179"/>
    <lineage>
        <taxon>unclassified sequences</taxon>
        <taxon>metagenomes</taxon>
        <taxon>ecological metagenomes</taxon>
    </lineage>
</organism>
<dbReference type="GO" id="GO:0003676">
    <property type="term" value="F:nucleic acid binding"/>
    <property type="evidence" value="ECO:0007669"/>
    <property type="project" value="InterPro"/>
</dbReference>
<feature type="domain" description="DDH" evidence="1">
    <location>
        <begin position="19"/>
        <end position="154"/>
    </location>
</feature>
<dbReference type="Pfam" id="PF02272">
    <property type="entry name" value="DHHA1"/>
    <property type="match status" value="1"/>
</dbReference>
<dbReference type="InterPro" id="IPR003156">
    <property type="entry name" value="DHHA1_dom"/>
</dbReference>
<gene>
    <name evidence="3" type="primary">nrnA_32</name>
    <name evidence="3" type="ORF">SDC9_118998</name>
</gene>
<dbReference type="Gene3D" id="3.90.1640.10">
    <property type="entry name" value="inorganic pyrophosphatase (n-terminal core)"/>
    <property type="match status" value="1"/>
</dbReference>
<reference evidence="3" key="1">
    <citation type="submission" date="2019-08" db="EMBL/GenBank/DDBJ databases">
        <authorList>
            <person name="Kucharzyk K."/>
            <person name="Murdoch R.W."/>
            <person name="Higgins S."/>
            <person name="Loffler F."/>
        </authorList>
    </citation>
    <scope>NUCLEOTIDE SEQUENCE</scope>
</reference>
<evidence type="ECO:0000259" key="1">
    <source>
        <dbReference type="Pfam" id="PF01368"/>
    </source>
</evidence>
<keyword evidence="3" id="KW-0378">Hydrolase</keyword>
<evidence type="ECO:0000259" key="2">
    <source>
        <dbReference type="Pfam" id="PF02272"/>
    </source>
</evidence>
<comment type="caution">
    <text evidence="3">The sequence shown here is derived from an EMBL/GenBank/DDBJ whole genome shotgun (WGS) entry which is preliminary data.</text>
</comment>
<dbReference type="Gene3D" id="3.10.310.30">
    <property type="match status" value="1"/>
</dbReference>
<dbReference type="PANTHER" id="PTHR47618:SF1">
    <property type="entry name" value="BIFUNCTIONAL OLIGORIBONUCLEASE AND PAP PHOSPHATASE NRNA"/>
    <property type="match status" value="1"/>
</dbReference>
<name>A0A645C3A6_9ZZZZ</name>
<dbReference type="InterPro" id="IPR001667">
    <property type="entry name" value="DDH_dom"/>
</dbReference>
<dbReference type="EMBL" id="VSSQ01024485">
    <property type="protein sequence ID" value="MPM72025.1"/>
    <property type="molecule type" value="Genomic_DNA"/>
</dbReference>
<accession>A0A645C3A6</accession>
<dbReference type="GO" id="GO:0016787">
    <property type="term" value="F:hydrolase activity"/>
    <property type="evidence" value="ECO:0007669"/>
    <property type="project" value="UniProtKB-KW"/>
</dbReference>
<dbReference type="Pfam" id="PF01368">
    <property type="entry name" value="DHH"/>
    <property type="match status" value="1"/>
</dbReference>
<dbReference type="SUPFAM" id="SSF64182">
    <property type="entry name" value="DHH phosphoesterases"/>
    <property type="match status" value="1"/>
</dbReference>